<dbReference type="RefSeq" id="XP_037193154.1">
    <property type="nucleotide sequence ID" value="XM_037334620.1"/>
</dbReference>
<gene>
    <name evidence="1" type="ORF">Bfra_004214</name>
</gene>
<reference evidence="1 2" key="1">
    <citation type="journal article" date="2020" name="Phytopathology">
        <title>A high-quality genome resource of Botrytis fragariae, a new and rapidly spreading fungal pathogen causing strawberry gray mold in the U.S.A.</title>
        <authorList>
            <person name="Wu Y."/>
            <person name="Saski C.A."/>
            <person name="Schnabel G."/>
            <person name="Xiao S."/>
            <person name="Hu M."/>
        </authorList>
    </citation>
    <scope>NUCLEOTIDE SEQUENCE [LARGE SCALE GENOMIC DNA]</scope>
    <source>
        <strain evidence="1 2">BVB16</strain>
    </source>
</reference>
<name>A0A8H6AUU3_9HELO</name>
<dbReference type="AlphaFoldDB" id="A0A8H6AUU3"/>
<dbReference type="EMBL" id="JABFCT010000007">
    <property type="protein sequence ID" value="KAF5874208.1"/>
    <property type="molecule type" value="Genomic_DNA"/>
</dbReference>
<accession>A0A8H6AUU3</accession>
<sequence length="113" mass="12789">SSYAICTANYAFVSRSPVTLKKRVTKARYRSSRNVHEPICKGDKNLDGILKVSLPRFNWHIQLAQKIAYMNISDVVVGRYVWIANAFDVPTAALTTRNPASHFPHLPAVNRNY</sequence>
<keyword evidence="2" id="KW-1185">Reference proteome</keyword>
<evidence type="ECO:0000313" key="2">
    <source>
        <dbReference type="Proteomes" id="UP000531561"/>
    </source>
</evidence>
<proteinExistence type="predicted"/>
<organism evidence="1 2">
    <name type="scientific">Botrytis fragariae</name>
    <dbReference type="NCBI Taxonomy" id="1964551"/>
    <lineage>
        <taxon>Eukaryota</taxon>
        <taxon>Fungi</taxon>
        <taxon>Dikarya</taxon>
        <taxon>Ascomycota</taxon>
        <taxon>Pezizomycotina</taxon>
        <taxon>Leotiomycetes</taxon>
        <taxon>Helotiales</taxon>
        <taxon>Sclerotiniaceae</taxon>
        <taxon>Botrytis</taxon>
    </lineage>
</organism>
<protein>
    <submittedName>
        <fullName evidence="1">Uncharacterized protein</fullName>
    </submittedName>
</protein>
<dbReference type="Proteomes" id="UP000531561">
    <property type="component" value="Unassembled WGS sequence"/>
</dbReference>
<dbReference type="GeneID" id="59258312"/>
<comment type="caution">
    <text evidence="1">The sequence shown here is derived from an EMBL/GenBank/DDBJ whole genome shotgun (WGS) entry which is preliminary data.</text>
</comment>
<feature type="non-terminal residue" evidence="1">
    <location>
        <position position="113"/>
    </location>
</feature>
<evidence type="ECO:0000313" key="1">
    <source>
        <dbReference type="EMBL" id="KAF5874208.1"/>
    </source>
</evidence>